<dbReference type="GO" id="GO:0005524">
    <property type="term" value="F:ATP binding"/>
    <property type="evidence" value="ECO:0007669"/>
    <property type="project" value="UniProtKB-UniRule"/>
</dbReference>
<feature type="domain" description="Glutamyl/glutaminyl-tRNA synthetase class Ib catalytic" evidence="12">
    <location>
        <begin position="5"/>
        <end position="322"/>
    </location>
</feature>
<feature type="binding site" evidence="11">
    <location>
        <position position="110"/>
    </location>
    <ligand>
        <name>Zn(2+)</name>
        <dbReference type="ChEBI" id="CHEBI:29105"/>
    </ligand>
</feature>
<dbReference type="EC" id="6.1.1.17" evidence="11"/>
<evidence type="ECO:0000256" key="5">
    <source>
        <dbReference type="ARBA" id="ARBA00022598"/>
    </source>
</evidence>
<dbReference type="GO" id="GO:0006424">
    <property type="term" value="P:glutamyl-tRNA aminoacylation"/>
    <property type="evidence" value="ECO:0007669"/>
    <property type="project" value="UniProtKB-UniRule"/>
</dbReference>
<reference evidence="14 15" key="1">
    <citation type="submission" date="2016-03" db="EMBL/GenBank/DDBJ databases">
        <title>Draft genome sequence of Paenibacillus antarcticus CECT 5836.</title>
        <authorList>
            <person name="Shin S.-K."/>
            <person name="Yi H."/>
        </authorList>
    </citation>
    <scope>NUCLEOTIDE SEQUENCE [LARGE SCALE GENOMIC DNA]</scope>
    <source>
        <strain evidence="14 15">CECT 5836</strain>
    </source>
</reference>
<dbReference type="SUPFAM" id="SSF52374">
    <property type="entry name" value="Nucleotidylyl transferase"/>
    <property type="match status" value="1"/>
</dbReference>
<evidence type="ECO:0000256" key="7">
    <source>
        <dbReference type="ARBA" id="ARBA00022840"/>
    </source>
</evidence>
<feature type="binding site" evidence="11">
    <location>
        <position position="135"/>
    </location>
    <ligand>
        <name>Zn(2+)</name>
        <dbReference type="ChEBI" id="CHEBI:29105"/>
    </ligand>
</feature>
<evidence type="ECO:0000313" key="14">
    <source>
        <dbReference type="EMBL" id="OAB44049.1"/>
    </source>
</evidence>
<dbReference type="Gene3D" id="1.10.10.350">
    <property type="match status" value="1"/>
</dbReference>
<dbReference type="PANTHER" id="PTHR43311">
    <property type="entry name" value="GLUTAMATE--TRNA LIGASE"/>
    <property type="match status" value="1"/>
</dbReference>
<dbReference type="CDD" id="cd00808">
    <property type="entry name" value="GluRS_core"/>
    <property type="match status" value="1"/>
</dbReference>
<feature type="short sequence motif" description="'KMSKS' region" evidence="11">
    <location>
        <begin position="252"/>
        <end position="256"/>
    </location>
</feature>
<feature type="binding site" evidence="11">
    <location>
        <position position="108"/>
    </location>
    <ligand>
        <name>Zn(2+)</name>
        <dbReference type="ChEBI" id="CHEBI:29105"/>
    </ligand>
</feature>
<dbReference type="Proteomes" id="UP000077355">
    <property type="component" value="Unassembled WGS sequence"/>
</dbReference>
<dbReference type="HAMAP" id="MF_00022">
    <property type="entry name" value="Glu_tRNA_synth_type1"/>
    <property type="match status" value="1"/>
</dbReference>
<dbReference type="InterPro" id="IPR020751">
    <property type="entry name" value="aa-tRNA-synth_I_codon-bd_sub2"/>
</dbReference>
<keyword evidence="7 11" id="KW-0067">ATP-binding</keyword>
<evidence type="ECO:0000256" key="9">
    <source>
        <dbReference type="ARBA" id="ARBA00023146"/>
    </source>
</evidence>
<evidence type="ECO:0000259" key="12">
    <source>
        <dbReference type="Pfam" id="PF00749"/>
    </source>
</evidence>
<evidence type="ECO:0000256" key="6">
    <source>
        <dbReference type="ARBA" id="ARBA00022741"/>
    </source>
</evidence>
<dbReference type="FunFam" id="1.10.10.350:FF:000002">
    <property type="entry name" value="Glutamate--tRNA ligase"/>
    <property type="match status" value="1"/>
</dbReference>
<dbReference type="Pfam" id="PF00749">
    <property type="entry name" value="tRNA-synt_1c"/>
    <property type="match status" value="1"/>
</dbReference>
<dbReference type="EMBL" id="LVJI01000023">
    <property type="protein sequence ID" value="OAB44049.1"/>
    <property type="molecule type" value="Genomic_DNA"/>
</dbReference>
<dbReference type="GO" id="GO:0008270">
    <property type="term" value="F:zinc ion binding"/>
    <property type="evidence" value="ECO:0007669"/>
    <property type="project" value="UniProtKB-UniRule"/>
</dbReference>
<evidence type="ECO:0000256" key="1">
    <source>
        <dbReference type="ARBA" id="ARBA00004496"/>
    </source>
</evidence>
<comment type="caution">
    <text evidence="14">The sequence shown here is derived from an EMBL/GenBank/DDBJ whole genome shotgun (WGS) entry which is preliminary data.</text>
</comment>
<comment type="subcellular location">
    <subcellularLocation>
        <location evidence="1 11">Cytoplasm</location>
    </subcellularLocation>
</comment>
<dbReference type="InterPro" id="IPR004527">
    <property type="entry name" value="Glu-tRNA-ligase_bac/mito"/>
</dbReference>
<evidence type="ECO:0000256" key="10">
    <source>
        <dbReference type="ARBA" id="ARBA00048351"/>
    </source>
</evidence>
<dbReference type="NCBIfam" id="TIGR00464">
    <property type="entry name" value="gltX_bact"/>
    <property type="match status" value="1"/>
</dbReference>
<dbReference type="Gene3D" id="3.40.50.620">
    <property type="entry name" value="HUPs"/>
    <property type="match status" value="1"/>
</dbReference>
<comment type="cofactor">
    <cofactor evidence="11">
        <name>Zn(2+)</name>
        <dbReference type="ChEBI" id="CHEBI:29105"/>
    </cofactor>
    <text evidence="11">Binds 1 zinc ion per subunit.</text>
</comment>
<keyword evidence="15" id="KW-1185">Reference proteome</keyword>
<keyword evidence="5 11" id="KW-0436">Ligase</keyword>
<keyword evidence="4 11" id="KW-0963">Cytoplasm</keyword>
<comment type="subunit">
    <text evidence="3 11">Monomer.</text>
</comment>
<accession>A0A168LZP6</accession>
<keyword evidence="8 11" id="KW-0648">Protein biosynthesis</keyword>
<dbReference type="InterPro" id="IPR045462">
    <property type="entry name" value="aa-tRNA-synth_I_cd-bd"/>
</dbReference>
<evidence type="ECO:0000256" key="2">
    <source>
        <dbReference type="ARBA" id="ARBA00007894"/>
    </source>
</evidence>
<dbReference type="InterPro" id="IPR001412">
    <property type="entry name" value="aa-tRNA-synth_I_CS"/>
</dbReference>
<dbReference type="Pfam" id="PF19269">
    <property type="entry name" value="Anticodon_2"/>
    <property type="match status" value="1"/>
</dbReference>
<organism evidence="14 15">
    <name type="scientific">Paenibacillus antarcticus</name>
    <dbReference type="NCBI Taxonomy" id="253703"/>
    <lineage>
        <taxon>Bacteria</taxon>
        <taxon>Bacillati</taxon>
        <taxon>Bacillota</taxon>
        <taxon>Bacilli</taxon>
        <taxon>Bacillales</taxon>
        <taxon>Paenibacillaceae</taxon>
        <taxon>Paenibacillus</taxon>
    </lineage>
</organism>
<dbReference type="GO" id="GO:0004818">
    <property type="term" value="F:glutamate-tRNA ligase activity"/>
    <property type="evidence" value="ECO:0007669"/>
    <property type="project" value="UniProtKB-UniRule"/>
</dbReference>
<dbReference type="PRINTS" id="PR00987">
    <property type="entry name" value="TRNASYNTHGLU"/>
</dbReference>
<dbReference type="OrthoDB" id="9807503at2"/>
<keyword evidence="11" id="KW-0862">Zinc</keyword>
<comment type="catalytic activity">
    <reaction evidence="10 11">
        <text>tRNA(Glu) + L-glutamate + ATP = L-glutamyl-tRNA(Glu) + AMP + diphosphate</text>
        <dbReference type="Rhea" id="RHEA:23540"/>
        <dbReference type="Rhea" id="RHEA-COMP:9663"/>
        <dbReference type="Rhea" id="RHEA-COMP:9680"/>
        <dbReference type="ChEBI" id="CHEBI:29985"/>
        <dbReference type="ChEBI" id="CHEBI:30616"/>
        <dbReference type="ChEBI" id="CHEBI:33019"/>
        <dbReference type="ChEBI" id="CHEBI:78442"/>
        <dbReference type="ChEBI" id="CHEBI:78520"/>
        <dbReference type="ChEBI" id="CHEBI:456215"/>
        <dbReference type="EC" id="6.1.1.17"/>
    </reaction>
</comment>
<evidence type="ECO:0000256" key="8">
    <source>
        <dbReference type="ARBA" id="ARBA00022917"/>
    </source>
</evidence>
<evidence type="ECO:0000256" key="4">
    <source>
        <dbReference type="ARBA" id="ARBA00022490"/>
    </source>
</evidence>
<dbReference type="InterPro" id="IPR014729">
    <property type="entry name" value="Rossmann-like_a/b/a_fold"/>
</dbReference>
<name>A0A168LZP6_9BACL</name>
<dbReference type="GO" id="GO:0005829">
    <property type="term" value="C:cytosol"/>
    <property type="evidence" value="ECO:0007669"/>
    <property type="project" value="TreeGrafter"/>
</dbReference>
<gene>
    <name evidence="11" type="primary">gltX</name>
    <name evidence="14" type="ORF">PBAT_16175</name>
</gene>
<protein>
    <recommendedName>
        <fullName evidence="11">Glutamate--tRNA ligase</fullName>
        <ecNumber evidence="11">6.1.1.17</ecNumber>
    </recommendedName>
    <alternativeName>
        <fullName evidence="11">Glutamyl-tRNA synthetase</fullName>
        <shortName evidence="11">GluRS</shortName>
    </alternativeName>
</protein>
<keyword evidence="11" id="KW-0479">Metal-binding</keyword>
<dbReference type="RefSeq" id="WP_068650953.1">
    <property type="nucleotide sequence ID" value="NZ_CP043611.1"/>
</dbReference>
<evidence type="ECO:0000313" key="15">
    <source>
        <dbReference type="Proteomes" id="UP000077355"/>
    </source>
</evidence>
<dbReference type="InterPro" id="IPR000924">
    <property type="entry name" value="Glu/Gln-tRNA-synth"/>
</dbReference>
<feature type="binding site" evidence="11">
    <location>
        <position position="137"/>
    </location>
    <ligand>
        <name>Zn(2+)</name>
        <dbReference type="ChEBI" id="CHEBI:29105"/>
    </ligand>
</feature>
<sequence length="484" mass="55550">MTSGVRVRYAPSPTGHLHIGNARTALFNYLYARHLGGQFIIRIEDTDVKRNVEGGEESQLKYLKWLGIEWDESIDVGGAYGPYRQTERLDIYRTYWQELLDKGLAYRCYCTEEELEQEREEQTARGETPRYSGKHRDLTEEQRLAFEAEGRIASIRFRVPEDKTYTFNDIVKGTISFTTQDTGDFVIVKKDGIPTYNFAVVLDDHLMEISHVLRGEDHVSNTPRQLMIYEALGWEAPQFGHMTLIVNENHKKLSKRDESIVQFIEQYDQLGFLPEALFNFISLLGWSPEGEEEMFLKDELITIFNAERLSKSPAVFDQNKLAYMNNHYIKHADPDRIAKLAIPHLQRAGCLPEVLNAEQEAWAKSLVALYQEQLNSASNIVELSEMFFRSNIELDEEAKSILAEEQVPTVLAAFLAKVEATEDFTPANMAVLIKEVQKETGFKGKQLFMPIRVALTGQTHGRDLNQIIYLLGLDRVQNRLKSQI</sequence>
<feature type="domain" description="Aminoacyl-tRNA synthetase class I anticodon-binding" evidence="13">
    <location>
        <begin position="337"/>
        <end position="483"/>
    </location>
</feature>
<dbReference type="SUPFAM" id="SSF48163">
    <property type="entry name" value="An anticodon-binding domain of class I aminoacyl-tRNA synthetases"/>
    <property type="match status" value="1"/>
</dbReference>
<comment type="function">
    <text evidence="11">Catalyzes the attachment of glutamate to tRNA(Glu) in a two-step reaction: glutamate is first activated by ATP to form Glu-AMP and then transferred to the acceptor end of tRNA(Glu).</text>
</comment>
<evidence type="ECO:0000256" key="11">
    <source>
        <dbReference type="HAMAP-Rule" id="MF_00022"/>
    </source>
</evidence>
<keyword evidence="6 11" id="KW-0547">Nucleotide-binding</keyword>
<keyword evidence="9 11" id="KW-0030">Aminoacyl-tRNA synthetase</keyword>
<dbReference type="InterPro" id="IPR033910">
    <property type="entry name" value="GluRS_core"/>
</dbReference>
<comment type="similarity">
    <text evidence="2 11">Belongs to the class-I aminoacyl-tRNA synthetase family. Glutamate--tRNA ligase type 1 subfamily.</text>
</comment>
<evidence type="ECO:0000256" key="3">
    <source>
        <dbReference type="ARBA" id="ARBA00011245"/>
    </source>
</evidence>
<dbReference type="FunFam" id="3.40.50.620:FF:000007">
    <property type="entry name" value="Glutamate--tRNA ligase"/>
    <property type="match status" value="1"/>
</dbReference>
<evidence type="ECO:0000259" key="13">
    <source>
        <dbReference type="Pfam" id="PF19269"/>
    </source>
</evidence>
<dbReference type="PROSITE" id="PS00178">
    <property type="entry name" value="AA_TRNA_LIGASE_I"/>
    <property type="match status" value="1"/>
</dbReference>
<dbReference type="InterPro" id="IPR008925">
    <property type="entry name" value="aa_tRNA-synth_I_cd-bd_sf"/>
</dbReference>
<feature type="short sequence motif" description="'HIGH' region" evidence="11">
    <location>
        <begin position="11"/>
        <end position="21"/>
    </location>
</feature>
<dbReference type="PANTHER" id="PTHR43311:SF2">
    <property type="entry name" value="GLUTAMATE--TRNA LIGASE, MITOCHONDRIAL-RELATED"/>
    <property type="match status" value="1"/>
</dbReference>
<feature type="binding site" evidence="11">
    <location>
        <position position="255"/>
    </location>
    <ligand>
        <name>ATP</name>
        <dbReference type="ChEBI" id="CHEBI:30616"/>
    </ligand>
</feature>
<dbReference type="InterPro" id="IPR049940">
    <property type="entry name" value="GluQ/Sye"/>
</dbReference>
<dbReference type="AlphaFoldDB" id="A0A168LZP6"/>
<dbReference type="InterPro" id="IPR020058">
    <property type="entry name" value="Glu/Gln-tRNA-synth_Ib_cat-dom"/>
</dbReference>
<proteinExistence type="inferred from homology"/>
<dbReference type="GO" id="GO:0000049">
    <property type="term" value="F:tRNA binding"/>
    <property type="evidence" value="ECO:0007669"/>
    <property type="project" value="InterPro"/>
</dbReference>